<feature type="compositionally biased region" description="Polar residues" evidence="1">
    <location>
        <begin position="150"/>
        <end position="166"/>
    </location>
</feature>
<reference evidence="2 3" key="1">
    <citation type="submission" date="2024-09" db="EMBL/GenBank/DDBJ databases">
        <authorList>
            <person name="Sun Q."/>
            <person name="Mori K."/>
        </authorList>
    </citation>
    <scope>NUCLEOTIDE SEQUENCE [LARGE SCALE GENOMIC DNA]</scope>
    <source>
        <strain evidence="2 3">CGMCC 1.9126</strain>
    </source>
</reference>
<proteinExistence type="predicted"/>
<feature type="region of interest" description="Disordered" evidence="1">
    <location>
        <begin position="179"/>
        <end position="201"/>
    </location>
</feature>
<protein>
    <submittedName>
        <fullName evidence="2">Uncharacterized protein</fullName>
    </submittedName>
</protein>
<keyword evidence="3" id="KW-1185">Reference proteome</keyword>
<gene>
    <name evidence="2" type="ORF">ACFFHF_16685</name>
</gene>
<organism evidence="2 3">
    <name type="scientific">Robertmurraya beringensis</name>
    <dbReference type="NCBI Taxonomy" id="641660"/>
    <lineage>
        <taxon>Bacteria</taxon>
        <taxon>Bacillati</taxon>
        <taxon>Bacillota</taxon>
        <taxon>Bacilli</taxon>
        <taxon>Bacillales</taxon>
        <taxon>Bacillaceae</taxon>
        <taxon>Robertmurraya</taxon>
    </lineage>
</organism>
<feature type="region of interest" description="Disordered" evidence="1">
    <location>
        <begin position="111"/>
        <end position="166"/>
    </location>
</feature>
<accession>A0ABV6KU33</accession>
<comment type="caution">
    <text evidence="2">The sequence shown here is derived from an EMBL/GenBank/DDBJ whole genome shotgun (WGS) entry which is preliminary data.</text>
</comment>
<dbReference type="RefSeq" id="WP_160549282.1">
    <property type="nucleotide sequence ID" value="NZ_JBHLUU010000112.1"/>
</dbReference>
<sequence>MKKIFLAISEREKEEVNRVITKNFPGMEFNYLESKNEVMSTLQSPFSIFITTSSYVDMKKLDDIELKGKLYLLDSSGQLKVNNPNIFTCKSVDDLVVEFRLSLFSGLQFDKQGSLPSNQKEASQEKEDVDKEESEKNEDPKQEKNEADETANTHSAIENTSEEIQSVVTTTNSDDHLIKESNIEVDNENNKDELSKEEVQSNKDITKNKQETFVPKVEGPTETKVKSPSQIEKALKMGEAMDLVTFKNKKTVGLWAPLSAGVTTFLFDFAIYLQQYDAPVAVVEVPKENQHHLKILERFGSKPDNWVSFIENFHTTTEPNNRSLWMYRGVRWFPLGVKDLTYKRNKEFTNNFFLAVKRTKFVMVDLPTGKMDAATLDSLPHLDELWVFVDDDFDRQLEWSDFITNTLIGKYQLPIKLIHSRSHPTKSRPKDVAEKFNLPLIGVLPSMWDLVLSNKHEKKPLIDNLVAFRKMEPAFHQLAKELIGEELEVKYKASFWLKVKRKLMGSIDSN</sequence>
<evidence type="ECO:0000256" key="1">
    <source>
        <dbReference type="SAM" id="MobiDB-lite"/>
    </source>
</evidence>
<dbReference type="EMBL" id="JBHLUU010000112">
    <property type="protein sequence ID" value="MFC0476841.1"/>
    <property type="molecule type" value="Genomic_DNA"/>
</dbReference>
<evidence type="ECO:0000313" key="3">
    <source>
        <dbReference type="Proteomes" id="UP001589738"/>
    </source>
</evidence>
<evidence type="ECO:0000313" key="2">
    <source>
        <dbReference type="EMBL" id="MFC0476841.1"/>
    </source>
</evidence>
<dbReference type="Proteomes" id="UP001589738">
    <property type="component" value="Unassembled WGS sequence"/>
</dbReference>
<name>A0ABV6KU33_9BACI</name>
<feature type="compositionally biased region" description="Basic and acidic residues" evidence="1">
    <location>
        <begin position="122"/>
        <end position="147"/>
    </location>
</feature>